<protein>
    <recommendedName>
        <fullName evidence="2">DNA mismatch repair proteins mutS family domain-containing protein</fullName>
    </recommendedName>
</protein>
<evidence type="ECO:0000313" key="1">
    <source>
        <dbReference type="EMBL" id="GAH94060.1"/>
    </source>
</evidence>
<dbReference type="AlphaFoldDB" id="X1KKE7"/>
<name>X1KKE7_9ZZZZ</name>
<dbReference type="EMBL" id="BARU01049524">
    <property type="protein sequence ID" value="GAH94060.1"/>
    <property type="molecule type" value="Genomic_DNA"/>
</dbReference>
<comment type="caution">
    <text evidence="1">The sequence shown here is derived from an EMBL/GenBank/DDBJ whole genome shotgun (WGS) entry which is preliminary data.</text>
</comment>
<evidence type="ECO:0008006" key="2">
    <source>
        <dbReference type="Google" id="ProtNLM"/>
    </source>
</evidence>
<proteinExistence type="predicted"/>
<feature type="non-terminal residue" evidence="1">
    <location>
        <position position="1"/>
    </location>
</feature>
<accession>X1KKE7</accession>
<reference evidence="1" key="1">
    <citation type="journal article" date="2014" name="Front. Microbiol.">
        <title>High frequency of phylogenetically diverse reductive dehalogenase-homologous genes in deep subseafloor sedimentary metagenomes.</title>
        <authorList>
            <person name="Kawai M."/>
            <person name="Futagami T."/>
            <person name="Toyoda A."/>
            <person name="Takaki Y."/>
            <person name="Nishi S."/>
            <person name="Hori S."/>
            <person name="Arai W."/>
            <person name="Tsubouchi T."/>
            <person name="Morono Y."/>
            <person name="Uchiyama I."/>
            <person name="Ito T."/>
            <person name="Fujiyama A."/>
            <person name="Inagaki F."/>
            <person name="Takami H."/>
        </authorList>
    </citation>
    <scope>NUCLEOTIDE SEQUENCE</scope>
    <source>
        <strain evidence="1">Expedition CK06-06</strain>
    </source>
</reference>
<gene>
    <name evidence="1" type="ORF">S03H2_72846</name>
</gene>
<organism evidence="1">
    <name type="scientific">marine sediment metagenome</name>
    <dbReference type="NCBI Taxonomy" id="412755"/>
    <lineage>
        <taxon>unclassified sequences</taxon>
        <taxon>metagenomes</taxon>
        <taxon>ecological metagenomes</taxon>
    </lineage>
</organism>
<sequence length="38" mass="4406">ELINIVKDVELDSLTPVEVMKKLINLKEKLSKLKIDQK</sequence>